<name>A0AAP0LZC2_9ROSI</name>
<keyword evidence="2" id="KW-1185">Reference proteome</keyword>
<sequence>MLIKSYYLTQVINLCDKESKSRNFAFGINITSKKRSSLQNNIPGPLLLLTFVKNAFLGLFFKTAGVFLQELPEFCYLW</sequence>
<proteinExistence type="predicted"/>
<comment type="caution">
    <text evidence="1">The sequence shown here is derived from an EMBL/GenBank/DDBJ whole genome shotgun (WGS) entry which is preliminary data.</text>
</comment>
<organism evidence="1 2">
    <name type="scientific">Citrus x changshan-huyou</name>
    <dbReference type="NCBI Taxonomy" id="2935761"/>
    <lineage>
        <taxon>Eukaryota</taxon>
        <taxon>Viridiplantae</taxon>
        <taxon>Streptophyta</taxon>
        <taxon>Embryophyta</taxon>
        <taxon>Tracheophyta</taxon>
        <taxon>Spermatophyta</taxon>
        <taxon>Magnoliopsida</taxon>
        <taxon>eudicotyledons</taxon>
        <taxon>Gunneridae</taxon>
        <taxon>Pentapetalae</taxon>
        <taxon>rosids</taxon>
        <taxon>malvids</taxon>
        <taxon>Sapindales</taxon>
        <taxon>Rutaceae</taxon>
        <taxon>Aurantioideae</taxon>
        <taxon>Citrus</taxon>
    </lineage>
</organism>
<dbReference type="EMBL" id="JBCGBO010000006">
    <property type="protein sequence ID" value="KAK9193142.1"/>
    <property type="molecule type" value="Genomic_DNA"/>
</dbReference>
<dbReference type="Proteomes" id="UP001428341">
    <property type="component" value="Unassembled WGS sequence"/>
</dbReference>
<evidence type="ECO:0000313" key="2">
    <source>
        <dbReference type="Proteomes" id="UP001428341"/>
    </source>
</evidence>
<evidence type="ECO:0000313" key="1">
    <source>
        <dbReference type="EMBL" id="KAK9193142.1"/>
    </source>
</evidence>
<reference evidence="1 2" key="1">
    <citation type="submission" date="2024-05" db="EMBL/GenBank/DDBJ databases">
        <title>Haplotype-resolved chromosome-level genome assembly of Huyou (Citrus changshanensis).</title>
        <authorList>
            <person name="Miao C."/>
            <person name="Chen W."/>
            <person name="Wu Y."/>
            <person name="Wang L."/>
            <person name="Zhao S."/>
            <person name="Grierson D."/>
            <person name="Xu C."/>
            <person name="Chen K."/>
        </authorList>
    </citation>
    <scope>NUCLEOTIDE SEQUENCE [LARGE SCALE GENOMIC DNA]</scope>
    <source>
        <strain evidence="1">01-14</strain>
        <tissue evidence="1">Leaf</tissue>
    </source>
</reference>
<dbReference type="AlphaFoldDB" id="A0AAP0LZC2"/>
<protein>
    <submittedName>
        <fullName evidence="1">Uncharacterized protein</fullName>
    </submittedName>
</protein>
<accession>A0AAP0LZC2</accession>
<gene>
    <name evidence="1" type="ORF">WN944_003839</name>
</gene>